<dbReference type="Proteomes" id="UP000593578">
    <property type="component" value="Unassembled WGS sequence"/>
</dbReference>
<dbReference type="AlphaFoldDB" id="A0A7J8PSI7"/>
<organism evidence="1 2">
    <name type="scientific">Gossypium raimondii</name>
    <name type="common">Peruvian cotton</name>
    <name type="synonym">Gossypium klotzschianum subsp. raimondii</name>
    <dbReference type="NCBI Taxonomy" id="29730"/>
    <lineage>
        <taxon>Eukaryota</taxon>
        <taxon>Viridiplantae</taxon>
        <taxon>Streptophyta</taxon>
        <taxon>Embryophyta</taxon>
        <taxon>Tracheophyta</taxon>
        <taxon>Spermatophyta</taxon>
        <taxon>Magnoliopsida</taxon>
        <taxon>eudicotyledons</taxon>
        <taxon>Gunneridae</taxon>
        <taxon>Pentapetalae</taxon>
        <taxon>rosids</taxon>
        <taxon>malvids</taxon>
        <taxon>Malvales</taxon>
        <taxon>Malvaceae</taxon>
        <taxon>Malvoideae</taxon>
        <taxon>Gossypium</taxon>
    </lineage>
</organism>
<sequence>MMAEARGPIILFRCNKKCLRQVFQ</sequence>
<gene>
    <name evidence="1" type="ORF">Gorai_009191</name>
</gene>
<name>A0A7J8PSI7_GOSRA</name>
<protein>
    <submittedName>
        <fullName evidence="1">Uncharacterized protein</fullName>
    </submittedName>
</protein>
<comment type="caution">
    <text evidence="1">The sequence shown here is derived from an EMBL/GenBank/DDBJ whole genome shotgun (WGS) entry which is preliminary data.</text>
</comment>
<evidence type="ECO:0000313" key="1">
    <source>
        <dbReference type="EMBL" id="MBA0592207.1"/>
    </source>
</evidence>
<reference evidence="1 2" key="1">
    <citation type="journal article" date="2019" name="Genome Biol. Evol.">
        <title>Insights into the evolution of the New World diploid cottons (Gossypium, subgenus Houzingenia) based on genome sequencing.</title>
        <authorList>
            <person name="Grover C.E."/>
            <person name="Arick M.A. 2nd"/>
            <person name="Thrash A."/>
            <person name="Conover J.L."/>
            <person name="Sanders W.S."/>
            <person name="Peterson D.G."/>
            <person name="Frelichowski J.E."/>
            <person name="Scheffler J.A."/>
            <person name="Scheffler B.E."/>
            <person name="Wendel J.F."/>
        </authorList>
    </citation>
    <scope>NUCLEOTIDE SEQUENCE [LARGE SCALE GENOMIC DNA]</scope>
    <source>
        <strain evidence="1">8</strain>
        <tissue evidence="1">Leaf</tissue>
    </source>
</reference>
<evidence type="ECO:0000313" key="2">
    <source>
        <dbReference type="Proteomes" id="UP000593578"/>
    </source>
</evidence>
<feature type="non-terminal residue" evidence="1">
    <location>
        <position position="24"/>
    </location>
</feature>
<dbReference type="EMBL" id="JABEZZ010000008">
    <property type="protein sequence ID" value="MBA0592207.1"/>
    <property type="molecule type" value="Genomic_DNA"/>
</dbReference>
<proteinExistence type="predicted"/>
<accession>A0A7J8PSI7</accession>